<dbReference type="SMART" id="SM00871">
    <property type="entry name" value="AraC_E_bind"/>
    <property type="match status" value="1"/>
</dbReference>
<evidence type="ECO:0000313" key="3">
    <source>
        <dbReference type="Proteomes" id="UP001215231"/>
    </source>
</evidence>
<reference evidence="2 3" key="1">
    <citation type="journal article" date="2022" name="Mar. Drugs">
        <title>Bioassay-Guided Fractionation Leads to the Detection of Cholic Acid Generated by the Rare Thalassomonas sp.</title>
        <authorList>
            <person name="Pheiffer F."/>
            <person name="Schneider Y.K."/>
            <person name="Hansen E.H."/>
            <person name="Andersen J.H."/>
            <person name="Isaksson J."/>
            <person name="Busche T."/>
            <person name="R C."/>
            <person name="Kalinowski J."/>
            <person name="Zyl L.V."/>
            <person name="Trindade M."/>
        </authorList>
    </citation>
    <scope>NUCLEOTIDE SEQUENCE [LARGE SCALE GENOMIC DNA]</scope>
    <source>
        <strain evidence="2 3">A5K-61T</strain>
    </source>
</reference>
<dbReference type="EMBL" id="CP059693">
    <property type="protein sequence ID" value="WDE11586.1"/>
    <property type="molecule type" value="Genomic_DNA"/>
</dbReference>
<protein>
    <submittedName>
        <fullName evidence="2">GyrI-like domain-containing protein</fullName>
    </submittedName>
</protein>
<dbReference type="Proteomes" id="UP001215231">
    <property type="component" value="Chromosome"/>
</dbReference>
<evidence type="ECO:0000313" key="2">
    <source>
        <dbReference type="EMBL" id="WDE11586.1"/>
    </source>
</evidence>
<dbReference type="InterPro" id="IPR050908">
    <property type="entry name" value="SmbC-like"/>
</dbReference>
<dbReference type="RefSeq" id="WP_274051738.1">
    <property type="nucleotide sequence ID" value="NZ_CP059693.1"/>
</dbReference>
<organism evidence="2 3">
    <name type="scientific">Thalassomonas haliotis</name>
    <dbReference type="NCBI Taxonomy" id="485448"/>
    <lineage>
        <taxon>Bacteria</taxon>
        <taxon>Pseudomonadati</taxon>
        <taxon>Pseudomonadota</taxon>
        <taxon>Gammaproteobacteria</taxon>
        <taxon>Alteromonadales</taxon>
        <taxon>Colwelliaceae</taxon>
        <taxon>Thalassomonas</taxon>
    </lineage>
</organism>
<dbReference type="InterPro" id="IPR010499">
    <property type="entry name" value="AraC_E-bd"/>
</dbReference>
<dbReference type="PANTHER" id="PTHR40055">
    <property type="entry name" value="TRANSCRIPTIONAL REGULATOR YGIV-RELATED"/>
    <property type="match status" value="1"/>
</dbReference>
<proteinExistence type="predicted"/>
<keyword evidence="3" id="KW-1185">Reference proteome</keyword>
<name>A0ABY7VE08_9GAMM</name>
<sequence length="120" mass="13269">MAHDLVSCPGTRFFSVFLDGLKITDVDKFKSDVCISVPSGSKSGGEIGTAVLPAGKYASAHFEIDAEEYQQAWDLIYSDWLPNSGDMPDNRCAFEEYLNDPNQHPQNKHFIKICIPVTAV</sequence>
<accession>A0ABY7VE08</accession>
<dbReference type="Pfam" id="PF06445">
    <property type="entry name" value="GyrI-like"/>
    <property type="match status" value="1"/>
</dbReference>
<dbReference type="Gene3D" id="3.20.80.10">
    <property type="entry name" value="Regulatory factor, effector binding domain"/>
    <property type="match status" value="1"/>
</dbReference>
<dbReference type="PANTHER" id="PTHR40055:SF1">
    <property type="entry name" value="TRANSCRIPTIONAL REGULATOR YGIV-RELATED"/>
    <property type="match status" value="1"/>
</dbReference>
<evidence type="ECO:0000259" key="1">
    <source>
        <dbReference type="SMART" id="SM00871"/>
    </source>
</evidence>
<gene>
    <name evidence="2" type="ORF">H3N35_25855</name>
</gene>
<dbReference type="SUPFAM" id="SSF55136">
    <property type="entry name" value="Probable bacterial effector-binding domain"/>
    <property type="match status" value="1"/>
</dbReference>
<dbReference type="InterPro" id="IPR029442">
    <property type="entry name" value="GyrI-like"/>
</dbReference>
<feature type="domain" description="AraC effector-binding" evidence="1">
    <location>
        <begin position="1"/>
        <end position="118"/>
    </location>
</feature>
<dbReference type="InterPro" id="IPR011256">
    <property type="entry name" value="Reg_factor_effector_dom_sf"/>
</dbReference>